<name>A0A1D9P4E4_9FIRM</name>
<dbReference type="Gene3D" id="3.40.1660.10">
    <property type="entry name" value="EreA-like (biosynthetic domain)"/>
    <property type="match status" value="1"/>
</dbReference>
<dbReference type="PANTHER" id="PTHR31299">
    <property type="entry name" value="ESTERASE, PUTATIVE (AFU_ORTHOLOGUE AFUA_1G05850)-RELATED"/>
    <property type="match status" value="1"/>
</dbReference>
<accession>A0A1D9P4E4</accession>
<dbReference type="PANTHER" id="PTHR31299:SF0">
    <property type="entry name" value="ESTERASE, PUTATIVE (AFU_ORTHOLOGUE AFUA_1G05850)-RELATED"/>
    <property type="match status" value="1"/>
</dbReference>
<dbReference type="SUPFAM" id="SSF159501">
    <property type="entry name" value="EreA/ChaN-like"/>
    <property type="match status" value="1"/>
</dbReference>
<dbReference type="Gene3D" id="3.30.1870.10">
    <property type="entry name" value="EreA-like, domain 2"/>
    <property type="match status" value="1"/>
</dbReference>
<gene>
    <name evidence="1" type="ORF">bhn_I2002</name>
</gene>
<keyword evidence="2" id="KW-1185">Reference proteome</keyword>
<reference evidence="2" key="1">
    <citation type="submission" date="2016-10" db="EMBL/GenBank/DDBJ databases">
        <title>The complete genome sequence of the rumen bacterium Butyrivibrio hungatei MB2003.</title>
        <authorList>
            <person name="Palevich N."/>
            <person name="Kelly W.J."/>
            <person name="Leahy S.C."/>
            <person name="Altermann E."/>
            <person name="Rakonjac J."/>
            <person name="Attwood G.T."/>
        </authorList>
    </citation>
    <scope>NUCLEOTIDE SEQUENCE [LARGE SCALE GENOMIC DNA]</scope>
    <source>
        <strain evidence="2">MB2003</strain>
    </source>
</reference>
<organism evidence="1 2">
    <name type="scientific">Butyrivibrio hungatei</name>
    <dbReference type="NCBI Taxonomy" id="185008"/>
    <lineage>
        <taxon>Bacteria</taxon>
        <taxon>Bacillati</taxon>
        <taxon>Bacillota</taxon>
        <taxon>Clostridia</taxon>
        <taxon>Lachnospirales</taxon>
        <taxon>Lachnospiraceae</taxon>
        <taxon>Butyrivibrio</taxon>
    </lineage>
</organism>
<dbReference type="GO" id="GO:0046677">
    <property type="term" value="P:response to antibiotic"/>
    <property type="evidence" value="ECO:0007669"/>
    <property type="project" value="InterPro"/>
</dbReference>
<evidence type="ECO:0000313" key="1">
    <source>
        <dbReference type="EMBL" id="AOZ97035.1"/>
    </source>
</evidence>
<dbReference type="KEGG" id="bhu:bhn_I2002"/>
<protein>
    <submittedName>
        <fullName evidence="1">Erythromycin esterase</fullName>
    </submittedName>
</protein>
<dbReference type="EMBL" id="CP017831">
    <property type="protein sequence ID" value="AOZ97035.1"/>
    <property type="molecule type" value="Genomic_DNA"/>
</dbReference>
<dbReference type="AlphaFoldDB" id="A0A1D9P4E4"/>
<dbReference type="Gene3D" id="1.20.1440.30">
    <property type="entry name" value="Biosynthetic Protein domain"/>
    <property type="match status" value="1"/>
</dbReference>
<dbReference type="InterPro" id="IPR052036">
    <property type="entry name" value="Hydrolase/PRTase-associated"/>
</dbReference>
<dbReference type="Pfam" id="PF05139">
    <property type="entry name" value="Erythro_esteras"/>
    <property type="match status" value="1"/>
</dbReference>
<evidence type="ECO:0000313" key="2">
    <source>
        <dbReference type="Proteomes" id="UP000179284"/>
    </source>
</evidence>
<dbReference type="CDD" id="cd14728">
    <property type="entry name" value="Ere-like"/>
    <property type="match status" value="1"/>
</dbReference>
<dbReference type="InterPro" id="IPR007815">
    <property type="entry name" value="Emycin_Estase"/>
</dbReference>
<dbReference type="Proteomes" id="UP000179284">
    <property type="component" value="Chromosome I"/>
</dbReference>
<proteinExistence type="predicted"/>
<sequence length="435" mass="49164">MKVFKKICKVILAIILTIVLVGSLAAVIALNYKTVLASHKIKDVVNSAKTFDDIEIPDSVKIVGVGEATHGSSEFQTLKLEMFKKLVEENGFTAFALEADFADCLEANEFIQGGEGNARDIVNNMSFKIYHTAEMARILDWMREYNLSVPKEKSLRFYGFDMQNPEKGVDFLKNYMAENGITGIDTSSLDDWLDEERTESITEEDAEKIKAELSEIRKAVEALSDSQQDFDTICAIKTTENIESTLGYIFVEDLDMYAYRDEAMADNVTWILELEKKLGSGKVMLAAHDGHISKAPHSSMMPTTMGHILKEKYGDEYYSLGTDFFKGKANISVLSITTEEYQRKDYYVTTADPIAYQAKYMKDKKFYLDFGTISPETDKKVYDLVHSPVSMGTVGEGFTGIYYIYHSAYRTEMAPADLYDGMIFYYQVHATVPQY</sequence>